<proteinExistence type="predicted"/>
<dbReference type="AlphaFoldDB" id="A0AAD4W5I5"/>
<dbReference type="Proteomes" id="UP001054821">
    <property type="component" value="Chromosome 4"/>
</dbReference>
<accession>A0AAD4W5I5</accession>
<evidence type="ECO:0000313" key="2">
    <source>
        <dbReference type="EMBL" id="KAI5335956.1"/>
    </source>
</evidence>
<evidence type="ECO:0000313" key="3">
    <source>
        <dbReference type="Proteomes" id="UP001054821"/>
    </source>
</evidence>
<keyword evidence="3" id="KW-1185">Reference proteome</keyword>
<evidence type="ECO:0000256" key="1">
    <source>
        <dbReference type="SAM" id="Phobius"/>
    </source>
</evidence>
<keyword evidence="1" id="KW-1133">Transmembrane helix</keyword>
<comment type="caution">
    <text evidence="2">The sequence shown here is derived from an EMBL/GenBank/DDBJ whole genome shotgun (WGS) entry which is preliminary data.</text>
</comment>
<sequence length="107" mass="12111">MAPENINHLFSECPFTCSIYGVLCLLFLLINFFRSQHLVPWRLRVDWQNCLLHLQHMSFKISHIFREGNHAVDALANHGASGSGLTWWDTAPSFIFAFLSAGLVGHA</sequence>
<gene>
    <name evidence="2" type="ORF">L3X38_026090</name>
</gene>
<evidence type="ECO:0008006" key="4">
    <source>
        <dbReference type="Google" id="ProtNLM"/>
    </source>
</evidence>
<protein>
    <recommendedName>
        <fullName evidence="4">RNase H type-1 domain-containing protein</fullName>
    </recommendedName>
</protein>
<reference evidence="2 3" key="1">
    <citation type="journal article" date="2022" name="G3 (Bethesda)">
        <title>Whole-genome sequence and methylome profiling of the almond [Prunus dulcis (Mill.) D.A. Webb] cultivar 'Nonpareil'.</title>
        <authorList>
            <person name="D'Amico-Willman K.M."/>
            <person name="Ouma W.Z."/>
            <person name="Meulia T."/>
            <person name="Sideli G.M."/>
            <person name="Gradziel T.M."/>
            <person name="Fresnedo-Ramirez J."/>
        </authorList>
    </citation>
    <scope>NUCLEOTIDE SEQUENCE [LARGE SCALE GENOMIC DNA]</scope>
    <source>
        <strain evidence="2">Clone GOH B32 T37-40</strain>
    </source>
</reference>
<dbReference type="EMBL" id="JAJFAZ020000004">
    <property type="protein sequence ID" value="KAI5335956.1"/>
    <property type="molecule type" value="Genomic_DNA"/>
</dbReference>
<keyword evidence="1" id="KW-0812">Transmembrane</keyword>
<organism evidence="2 3">
    <name type="scientific">Prunus dulcis</name>
    <name type="common">Almond</name>
    <name type="synonym">Amygdalus dulcis</name>
    <dbReference type="NCBI Taxonomy" id="3755"/>
    <lineage>
        <taxon>Eukaryota</taxon>
        <taxon>Viridiplantae</taxon>
        <taxon>Streptophyta</taxon>
        <taxon>Embryophyta</taxon>
        <taxon>Tracheophyta</taxon>
        <taxon>Spermatophyta</taxon>
        <taxon>Magnoliopsida</taxon>
        <taxon>eudicotyledons</taxon>
        <taxon>Gunneridae</taxon>
        <taxon>Pentapetalae</taxon>
        <taxon>rosids</taxon>
        <taxon>fabids</taxon>
        <taxon>Rosales</taxon>
        <taxon>Rosaceae</taxon>
        <taxon>Amygdaloideae</taxon>
        <taxon>Amygdaleae</taxon>
        <taxon>Prunus</taxon>
    </lineage>
</organism>
<name>A0AAD4W5I5_PRUDU</name>
<feature type="transmembrane region" description="Helical" evidence="1">
    <location>
        <begin position="13"/>
        <end position="33"/>
    </location>
</feature>
<keyword evidence="1" id="KW-0472">Membrane</keyword>